<dbReference type="InterPro" id="IPR000597">
    <property type="entry name" value="Ribosomal_uL3"/>
</dbReference>
<dbReference type="EMBL" id="MFBN01000044">
    <property type="protein sequence ID" value="OGD94619.1"/>
    <property type="molecule type" value="Genomic_DNA"/>
</dbReference>
<feature type="region of interest" description="Disordered" evidence="7">
    <location>
        <begin position="68"/>
        <end position="92"/>
    </location>
</feature>
<dbReference type="NCBIfam" id="TIGR03625">
    <property type="entry name" value="L3_bact"/>
    <property type="match status" value="1"/>
</dbReference>
<dbReference type="GO" id="GO:0022625">
    <property type="term" value="C:cytosolic large ribosomal subunit"/>
    <property type="evidence" value="ECO:0007669"/>
    <property type="project" value="TreeGrafter"/>
</dbReference>
<evidence type="ECO:0000313" key="9">
    <source>
        <dbReference type="Proteomes" id="UP000178336"/>
    </source>
</evidence>
<accession>A0A1F5GS18</accession>
<dbReference type="PANTHER" id="PTHR11229:SF16">
    <property type="entry name" value="LARGE RIBOSOMAL SUBUNIT PROTEIN UL3C"/>
    <property type="match status" value="1"/>
</dbReference>
<feature type="non-terminal residue" evidence="8">
    <location>
        <position position="165"/>
    </location>
</feature>
<dbReference type="GO" id="GO:0006412">
    <property type="term" value="P:translation"/>
    <property type="evidence" value="ECO:0007669"/>
    <property type="project" value="UniProtKB-UniRule"/>
</dbReference>
<evidence type="ECO:0000256" key="5">
    <source>
        <dbReference type="ARBA" id="ARBA00023274"/>
    </source>
</evidence>
<name>A0A1F5GS18_9BACT</name>
<dbReference type="InterPro" id="IPR019927">
    <property type="entry name" value="Ribosomal_uL3_bac/org-type"/>
</dbReference>
<keyword evidence="3" id="KW-0694">RNA-binding</keyword>
<dbReference type="AlphaFoldDB" id="A0A1F5GS18"/>
<comment type="similarity">
    <text evidence="1">Belongs to the universal ribosomal protein uL3 family.</text>
</comment>
<evidence type="ECO:0000313" key="8">
    <source>
        <dbReference type="EMBL" id="OGD94619.1"/>
    </source>
</evidence>
<comment type="caution">
    <text evidence="8">The sequence shown here is derived from an EMBL/GenBank/DDBJ whole genome shotgun (WGS) entry which is preliminary data.</text>
</comment>
<reference evidence="8 9" key="1">
    <citation type="journal article" date="2016" name="Nat. Commun.">
        <title>Thousands of microbial genomes shed light on interconnected biogeochemical processes in an aquifer system.</title>
        <authorList>
            <person name="Anantharaman K."/>
            <person name="Brown C.T."/>
            <person name="Hug L.A."/>
            <person name="Sharon I."/>
            <person name="Castelle C.J."/>
            <person name="Probst A.J."/>
            <person name="Thomas B.C."/>
            <person name="Singh A."/>
            <person name="Wilkins M.J."/>
            <person name="Karaoz U."/>
            <person name="Brodie E.L."/>
            <person name="Williams K.H."/>
            <person name="Hubbard S.S."/>
            <person name="Banfield J.F."/>
        </authorList>
    </citation>
    <scope>NUCLEOTIDE SEQUENCE [LARGE SCALE GENOMIC DNA]</scope>
</reference>
<dbReference type="Gene3D" id="2.40.30.10">
    <property type="entry name" value="Translation factors"/>
    <property type="match status" value="1"/>
</dbReference>
<protein>
    <recommendedName>
        <fullName evidence="6">50S ribosomal protein L3</fullName>
    </recommendedName>
</protein>
<dbReference type="Pfam" id="PF00297">
    <property type="entry name" value="Ribosomal_L3"/>
    <property type="match status" value="1"/>
</dbReference>
<evidence type="ECO:0000256" key="6">
    <source>
        <dbReference type="NCBIfam" id="TIGR03625"/>
    </source>
</evidence>
<organism evidence="8 9">
    <name type="scientific">Candidatus Curtissbacteria bacterium RIFCSPLOWO2_01_FULL_37_9</name>
    <dbReference type="NCBI Taxonomy" id="1797724"/>
    <lineage>
        <taxon>Bacteria</taxon>
        <taxon>Candidatus Curtissiibacteriota</taxon>
    </lineage>
</organism>
<keyword evidence="4 8" id="KW-0689">Ribosomal protein</keyword>
<sequence length="165" mass="17761">MIGYRPRFIKEIIISNLLSGKSTEEKSSLSAKDQLTVSIFQPGDLVKITGITKGKGFAGGMKRWGFSGGPKTHGQSDRWRAPGSIGQATTPGRVFKGKKMAGHMGNVKNTIRNLEIVEVDQQRNLIVVKGSVPGAKNGLLIVQKTGIYSDLNHKYPVSGVGAQQL</sequence>
<evidence type="ECO:0000256" key="3">
    <source>
        <dbReference type="ARBA" id="ARBA00022884"/>
    </source>
</evidence>
<dbReference type="PANTHER" id="PTHR11229">
    <property type="entry name" value="50S RIBOSOMAL PROTEIN L3"/>
    <property type="match status" value="1"/>
</dbReference>
<dbReference type="SUPFAM" id="SSF50447">
    <property type="entry name" value="Translation proteins"/>
    <property type="match status" value="1"/>
</dbReference>
<gene>
    <name evidence="8" type="ORF">A3A48_03015</name>
</gene>
<dbReference type="GO" id="GO:0019843">
    <property type="term" value="F:rRNA binding"/>
    <property type="evidence" value="ECO:0007669"/>
    <property type="project" value="UniProtKB-KW"/>
</dbReference>
<evidence type="ECO:0000256" key="1">
    <source>
        <dbReference type="ARBA" id="ARBA00006540"/>
    </source>
</evidence>
<evidence type="ECO:0000256" key="4">
    <source>
        <dbReference type="ARBA" id="ARBA00022980"/>
    </source>
</evidence>
<dbReference type="FunFam" id="2.40.30.10:FF:000004">
    <property type="entry name" value="50S ribosomal protein L3"/>
    <property type="match status" value="1"/>
</dbReference>
<keyword evidence="2" id="KW-0699">rRNA-binding</keyword>
<evidence type="ECO:0000256" key="2">
    <source>
        <dbReference type="ARBA" id="ARBA00022730"/>
    </source>
</evidence>
<keyword evidence="5" id="KW-0687">Ribonucleoprotein</keyword>
<dbReference type="GO" id="GO:0003735">
    <property type="term" value="F:structural constituent of ribosome"/>
    <property type="evidence" value="ECO:0007669"/>
    <property type="project" value="UniProtKB-UniRule"/>
</dbReference>
<evidence type="ECO:0000256" key="7">
    <source>
        <dbReference type="SAM" id="MobiDB-lite"/>
    </source>
</evidence>
<dbReference type="STRING" id="1797724.A3A48_03015"/>
<proteinExistence type="inferred from homology"/>
<dbReference type="Proteomes" id="UP000178336">
    <property type="component" value="Unassembled WGS sequence"/>
</dbReference>
<dbReference type="InterPro" id="IPR009000">
    <property type="entry name" value="Transl_B-barrel_sf"/>
</dbReference>